<dbReference type="EnsemblPlants" id="OB06G29920.1">
    <property type="protein sequence ID" value="OB06G29920.1"/>
    <property type="gene ID" value="OB06G29920"/>
</dbReference>
<evidence type="ECO:0000313" key="2">
    <source>
        <dbReference type="Proteomes" id="UP000006038"/>
    </source>
</evidence>
<dbReference type="Proteomes" id="UP000006038">
    <property type="component" value="Chromosome 6"/>
</dbReference>
<name>J3MG48_ORYBR</name>
<keyword evidence="2" id="KW-1185">Reference proteome</keyword>
<dbReference type="AlphaFoldDB" id="J3MG48"/>
<reference evidence="1" key="2">
    <citation type="submission" date="2013-04" db="UniProtKB">
        <authorList>
            <consortium name="EnsemblPlants"/>
        </authorList>
    </citation>
    <scope>IDENTIFICATION</scope>
</reference>
<accession>J3MG48</accession>
<sequence length="144" mass="16509">MAHRHQYSHANRRATLQDTHIPCTATRQTRLPVYVLETPKFCIISHGSPTPKKIQSPSSPWSILVAMEAAAVISHFHAWSGRCEEEERRGHHILSLHHCTGLERCALTAPCWCCYCCYLARERGCKWKVVTITLQSEQQITDHY</sequence>
<proteinExistence type="predicted"/>
<organism evidence="1">
    <name type="scientific">Oryza brachyantha</name>
    <name type="common">malo sina</name>
    <dbReference type="NCBI Taxonomy" id="4533"/>
    <lineage>
        <taxon>Eukaryota</taxon>
        <taxon>Viridiplantae</taxon>
        <taxon>Streptophyta</taxon>
        <taxon>Embryophyta</taxon>
        <taxon>Tracheophyta</taxon>
        <taxon>Spermatophyta</taxon>
        <taxon>Magnoliopsida</taxon>
        <taxon>Liliopsida</taxon>
        <taxon>Poales</taxon>
        <taxon>Poaceae</taxon>
        <taxon>BOP clade</taxon>
        <taxon>Oryzoideae</taxon>
        <taxon>Oryzeae</taxon>
        <taxon>Oryzinae</taxon>
        <taxon>Oryza</taxon>
    </lineage>
</organism>
<dbReference type="HOGENOM" id="CLU_1799448_0_0_1"/>
<evidence type="ECO:0000313" key="1">
    <source>
        <dbReference type="EnsemblPlants" id="OB06G29920.1"/>
    </source>
</evidence>
<dbReference type="Gramene" id="OB06G29920.1">
    <property type="protein sequence ID" value="OB06G29920.1"/>
    <property type="gene ID" value="OB06G29920"/>
</dbReference>
<reference evidence="1" key="1">
    <citation type="journal article" date="2013" name="Nat. Commun.">
        <title>Whole-genome sequencing of Oryza brachyantha reveals mechanisms underlying Oryza genome evolution.</title>
        <authorList>
            <person name="Chen J."/>
            <person name="Huang Q."/>
            <person name="Gao D."/>
            <person name="Wang J."/>
            <person name="Lang Y."/>
            <person name="Liu T."/>
            <person name="Li B."/>
            <person name="Bai Z."/>
            <person name="Luis Goicoechea J."/>
            <person name="Liang C."/>
            <person name="Chen C."/>
            <person name="Zhang W."/>
            <person name="Sun S."/>
            <person name="Liao Y."/>
            <person name="Zhang X."/>
            <person name="Yang L."/>
            <person name="Song C."/>
            <person name="Wang M."/>
            <person name="Shi J."/>
            <person name="Liu G."/>
            <person name="Liu J."/>
            <person name="Zhou H."/>
            <person name="Zhou W."/>
            <person name="Yu Q."/>
            <person name="An N."/>
            <person name="Chen Y."/>
            <person name="Cai Q."/>
            <person name="Wang B."/>
            <person name="Liu B."/>
            <person name="Min J."/>
            <person name="Huang Y."/>
            <person name="Wu H."/>
            <person name="Li Z."/>
            <person name="Zhang Y."/>
            <person name="Yin Y."/>
            <person name="Song W."/>
            <person name="Jiang J."/>
            <person name="Jackson S.A."/>
            <person name="Wing R.A."/>
            <person name="Wang J."/>
            <person name="Chen M."/>
        </authorList>
    </citation>
    <scope>NUCLEOTIDE SEQUENCE [LARGE SCALE GENOMIC DNA]</scope>
    <source>
        <strain evidence="1">cv. IRGC 101232</strain>
    </source>
</reference>
<protein>
    <submittedName>
        <fullName evidence="1">Uncharacterized protein</fullName>
    </submittedName>
</protein>